<evidence type="ECO:0000313" key="4">
    <source>
        <dbReference type="Proteomes" id="UP001620626"/>
    </source>
</evidence>
<feature type="region of interest" description="Disordered" evidence="1">
    <location>
        <begin position="111"/>
        <end position="276"/>
    </location>
</feature>
<organism evidence="3 4">
    <name type="scientific">Heterodera trifolii</name>
    <dbReference type="NCBI Taxonomy" id="157864"/>
    <lineage>
        <taxon>Eukaryota</taxon>
        <taxon>Metazoa</taxon>
        <taxon>Ecdysozoa</taxon>
        <taxon>Nematoda</taxon>
        <taxon>Chromadorea</taxon>
        <taxon>Rhabditida</taxon>
        <taxon>Tylenchina</taxon>
        <taxon>Tylenchomorpha</taxon>
        <taxon>Tylenchoidea</taxon>
        <taxon>Heteroderidae</taxon>
        <taxon>Heteroderinae</taxon>
        <taxon>Heterodera</taxon>
    </lineage>
</organism>
<evidence type="ECO:0000313" key="3">
    <source>
        <dbReference type="EMBL" id="KAL3108582.1"/>
    </source>
</evidence>
<dbReference type="SMART" id="SM00595">
    <property type="entry name" value="MADF"/>
    <property type="match status" value="1"/>
</dbReference>
<dbReference type="AlphaFoldDB" id="A0ABD2L0Z6"/>
<dbReference type="Proteomes" id="UP001620626">
    <property type="component" value="Unassembled WGS sequence"/>
</dbReference>
<feature type="domain" description="MADF" evidence="2">
    <location>
        <begin position="11"/>
        <end position="108"/>
    </location>
</feature>
<evidence type="ECO:0000256" key="1">
    <source>
        <dbReference type="SAM" id="MobiDB-lite"/>
    </source>
</evidence>
<dbReference type="EMBL" id="JBICBT010000590">
    <property type="protein sequence ID" value="KAL3108582.1"/>
    <property type="molecule type" value="Genomic_DNA"/>
</dbReference>
<gene>
    <name evidence="3" type="ORF">niasHT_015504</name>
</gene>
<feature type="compositionally biased region" description="Basic and acidic residues" evidence="1">
    <location>
        <begin position="200"/>
        <end position="211"/>
    </location>
</feature>
<dbReference type="InterPro" id="IPR006578">
    <property type="entry name" value="MADF-dom"/>
</dbReference>
<comment type="caution">
    <text evidence="3">The sequence shown here is derived from an EMBL/GenBank/DDBJ whole genome shotgun (WGS) entry which is preliminary data.</text>
</comment>
<evidence type="ECO:0000259" key="2">
    <source>
        <dbReference type="PROSITE" id="PS51029"/>
    </source>
</evidence>
<dbReference type="Pfam" id="PF10545">
    <property type="entry name" value="MADF_DNA_bdg"/>
    <property type="match status" value="1"/>
</dbReference>
<feature type="region of interest" description="Disordered" evidence="1">
    <location>
        <begin position="293"/>
        <end position="330"/>
    </location>
</feature>
<feature type="compositionally biased region" description="Low complexity" evidence="1">
    <location>
        <begin position="145"/>
        <end position="155"/>
    </location>
</feature>
<dbReference type="PANTHER" id="PTHR21505">
    <property type="entry name" value="MADF DOMAIN-CONTAINING PROTEIN-RELATED"/>
    <property type="match status" value="1"/>
</dbReference>
<protein>
    <recommendedName>
        <fullName evidence="2">MADF domain-containing protein</fullName>
    </recommendedName>
</protein>
<proteinExistence type="predicted"/>
<dbReference type="PANTHER" id="PTHR21505:SF12">
    <property type="entry name" value="MADF DOMAIN-CONTAINING PROTEIN-RELATED"/>
    <property type="match status" value="1"/>
</dbReference>
<keyword evidence="4" id="KW-1185">Reference proteome</keyword>
<accession>A0ABD2L0Z6</accession>
<feature type="compositionally biased region" description="Low complexity" evidence="1">
    <location>
        <begin position="256"/>
        <end position="276"/>
    </location>
</feature>
<name>A0ABD2L0Z6_9BILA</name>
<dbReference type="PROSITE" id="PS51029">
    <property type="entry name" value="MADF"/>
    <property type="match status" value="1"/>
</dbReference>
<feature type="compositionally biased region" description="Polar residues" evidence="1">
    <location>
        <begin position="301"/>
        <end position="310"/>
    </location>
</feature>
<reference evidence="3 4" key="1">
    <citation type="submission" date="2024-10" db="EMBL/GenBank/DDBJ databases">
        <authorList>
            <person name="Kim D."/>
        </authorList>
    </citation>
    <scope>NUCLEOTIDE SEQUENCE [LARGE SCALE GENOMIC DNA]</scope>
    <source>
        <strain evidence="3">BH-2024</strain>
    </source>
</reference>
<sequence length="378" mass="41955">MSQWNDLSRDRLIKEYRKYPCLWSNKDEDVKNAEKRRECLALITAELNKYEQQKTFTQDEVRTQFKNLRDMYRRKRKKLQLQLDTNVSVDEPGWVYFQRLKFLDDSIEFSLPSDSAHLPPPKKKGKTAANRSADDASLPTPLEENSNGSSSSTGGIFQCTTGEHHAKAEQKQPQTTVVEVAEEMVKHEEEEEEEEDERQGEERHGIMDERSGGGGAEVAEPTPARGQTDEREDGTAGGGATNGGRENVEMPNGSTASSSSFASSPAAASPPFSSPSLLRGAVAEICSQIPLNPSALFPAPSQLSSTSAARDNSAPIVPQQQQRRAETEEEDAEEFACFGRFVAMTLRKISALSPIDALEARKEISDVLYFYQKRSLSK</sequence>
<feature type="compositionally biased region" description="Acidic residues" evidence="1">
    <location>
        <begin position="189"/>
        <end position="199"/>
    </location>
</feature>